<accession>A0A5E4NA85</accession>
<proteinExistence type="predicted"/>
<gene>
    <name evidence="1" type="ORF">CINCED_3A025751</name>
</gene>
<organism evidence="1 2">
    <name type="scientific">Cinara cedri</name>
    <dbReference type="NCBI Taxonomy" id="506608"/>
    <lineage>
        <taxon>Eukaryota</taxon>
        <taxon>Metazoa</taxon>
        <taxon>Ecdysozoa</taxon>
        <taxon>Arthropoda</taxon>
        <taxon>Hexapoda</taxon>
        <taxon>Insecta</taxon>
        <taxon>Pterygota</taxon>
        <taxon>Neoptera</taxon>
        <taxon>Paraneoptera</taxon>
        <taxon>Hemiptera</taxon>
        <taxon>Sternorrhyncha</taxon>
        <taxon>Aphidomorpha</taxon>
        <taxon>Aphidoidea</taxon>
        <taxon>Aphididae</taxon>
        <taxon>Lachninae</taxon>
        <taxon>Cinara</taxon>
    </lineage>
</organism>
<name>A0A5E4NA85_9HEMI</name>
<evidence type="ECO:0000313" key="2">
    <source>
        <dbReference type="Proteomes" id="UP000325440"/>
    </source>
</evidence>
<dbReference type="AlphaFoldDB" id="A0A5E4NA85"/>
<reference evidence="1 2" key="1">
    <citation type="submission" date="2019-08" db="EMBL/GenBank/DDBJ databases">
        <authorList>
            <person name="Alioto T."/>
            <person name="Alioto T."/>
            <person name="Gomez Garrido J."/>
        </authorList>
    </citation>
    <scope>NUCLEOTIDE SEQUENCE [LARGE SCALE GENOMIC DNA]</scope>
</reference>
<dbReference type="Proteomes" id="UP000325440">
    <property type="component" value="Unassembled WGS sequence"/>
</dbReference>
<sequence length="92" mass="10486">MDLNLLGYRFCGPSVHQVEKSISTSSMKKTILGQVPDPDPDQALYLYMGAILGAMLLHGRPNYPPLHRHIFSSHPLCQLYQPLSRLYFHLSY</sequence>
<protein>
    <submittedName>
        <fullName evidence="1">Uncharacterized protein</fullName>
    </submittedName>
</protein>
<dbReference type="EMBL" id="CABPRJ010001922">
    <property type="protein sequence ID" value="VVC41604.1"/>
    <property type="molecule type" value="Genomic_DNA"/>
</dbReference>
<evidence type="ECO:0000313" key="1">
    <source>
        <dbReference type="EMBL" id="VVC41604.1"/>
    </source>
</evidence>
<keyword evidence="2" id="KW-1185">Reference proteome</keyword>